<gene>
    <name evidence="9" type="primary">wecH</name>
    <name evidence="9" type="ORF">NEOCIP111885_02726</name>
</gene>
<evidence type="ECO:0000256" key="6">
    <source>
        <dbReference type="ARBA" id="ARBA00023136"/>
    </source>
</evidence>
<protein>
    <submittedName>
        <fullName evidence="9">O-acetyltransferase WecH</fullName>
        <ecNumber evidence="9">2.3.1.-</ecNumber>
    </submittedName>
</protein>
<evidence type="ECO:0000256" key="7">
    <source>
        <dbReference type="SAM" id="Phobius"/>
    </source>
</evidence>
<evidence type="ECO:0000256" key="3">
    <source>
        <dbReference type="ARBA" id="ARBA00022475"/>
    </source>
</evidence>
<dbReference type="EC" id="2.3.1.-" evidence="9"/>
<keyword evidence="9" id="KW-0808">Transferase</keyword>
<evidence type="ECO:0000256" key="4">
    <source>
        <dbReference type="ARBA" id="ARBA00022692"/>
    </source>
</evidence>
<dbReference type="GO" id="GO:0016413">
    <property type="term" value="F:O-acetyltransferase activity"/>
    <property type="evidence" value="ECO:0007669"/>
    <property type="project" value="TreeGrafter"/>
</dbReference>
<feature type="transmembrane region" description="Helical" evidence="7">
    <location>
        <begin position="53"/>
        <end position="70"/>
    </location>
</feature>
<feature type="domain" description="Acyltransferase 3" evidence="8">
    <location>
        <begin position="10"/>
        <end position="332"/>
    </location>
</feature>
<feature type="transmembrane region" description="Helical" evidence="7">
    <location>
        <begin position="153"/>
        <end position="174"/>
    </location>
</feature>
<keyword evidence="6 7" id="KW-0472">Membrane</keyword>
<keyword evidence="10" id="KW-1185">Reference proteome</keyword>
<dbReference type="Pfam" id="PF01757">
    <property type="entry name" value="Acyl_transf_3"/>
    <property type="match status" value="1"/>
</dbReference>
<keyword evidence="4 7" id="KW-0812">Transmembrane</keyword>
<organism evidence="9 10">
    <name type="scientific">Pseudoneobacillus rhizosphaerae</name>
    <dbReference type="NCBI Taxonomy" id="2880968"/>
    <lineage>
        <taxon>Bacteria</taxon>
        <taxon>Bacillati</taxon>
        <taxon>Bacillota</taxon>
        <taxon>Bacilli</taxon>
        <taxon>Bacillales</taxon>
        <taxon>Bacillaceae</taxon>
        <taxon>Pseudoneobacillus</taxon>
    </lineage>
</organism>
<proteinExistence type="inferred from homology"/>
<evidence type="ECO:0000259" key="8">
    <source>
        <dbReference type="Pfam" id="PF01757"/>
    </source>
</evidence>
<dbReference type="PANTHER" id="PTHR40074">
    <property type="entry name" value="O-ACETYLTRANSFERASE WECH"/>
    <property type="match status" value="1"/>
</dbReference>
<dbReference type="GO" id="GO:0009246">
    <property type="term" value="P:enterobacterial common antigen biosynthetic process"/>
    <property type="evidence" value="ECO:0007669"/>
    <property type="project" value="TreeGrafter"/>
</dbReference>
<dbReference type="Proteomes" id="UP000789845">
    <property type="component" value="Unassembled WGS sequence"/>
</dbReference>
<feature type="transmembrane region" description="Helical" evidence="7">
    <location>
        <begin position="123"/>
        <end position="146"/>
    </location>
</feature>
<accession>A0A9C7GBA9</accession>
<evidence type="ECO:0000313" key="9">
    <source>
        <dbReference type="EMBL" id="CAG9609007.1"/>
    </source>
</evidence>
<name>A0A9C7GBA9_9BACI</name>
<feature type="transmembrane region" description="Helical" evidence="7">
    <location>
        <begin position="12"/>
        <end position="33"/>
    </location>
</feature>
<dbReference type="GO" id="GO:0005886">
    <property type="term" value="C:plasma membrane"/>
    <property type="evidence" value="ECO:0007669"/>
    <property type="project" value="UniProtKB-SubCell"/>
</dbReference>
<comment type="similarity">
    <text evidence="2">Belongs to the acyltransferase 3 family.</text>
</comment>
<dbReference type="InterPro" id="IPR002656">
    <property type="entry name" value="Acyl_transf_3_dom"/>
</dbReference>
<keyword evidence="5 7" id="KW-1133">Transmembrane helix</keyword>
<evidence type="ECO:0000256" key="2">
    <source>
        <dbReference type="ARBA" id="ARBA00007400"/>
    </source>
</evidence>
<feature type="transmembrane region" description="Helical" evidence="7">
    <location>
        <begin position="242"/>
        <end position="262"/>
    </location>
</feature>
<reference evidence="9" key="1">
    <citation type="submission" date="2021-10" db="EMBL/GenBank/DDBJ databases">
        <authorList>
            <person name="Criscuolo A."/>
        </authorList>
    </citation>
    <scope>NUCLEOTIDE SEQUENCE</scope>
    <source>
        <strain evidence="9">CIP111885</strain>
    </source>
</reference>
<keyword evidence="9" id="KW-0012">Acyltransferase</keyword>
<feature type="transmembrane region" description="Helical" evidence="7">
    <location>
        <begin position="86"/>
        <end position="103"/>
    </location>
</feature>
<feature type="transmembrane region" description="Helical" evidence="7">
    <location>
        <begin position="312"/>
        <end position="338"/>
    </location>
</feature>
<evidence type="ECO:0000313" key="10">
    <source>
        <dbReference type="Proteomes" id="UP000789845"/>
    </source>
</evidence>
<feature type="transmembrane region" description="Helical" evidence="7">
    <location>
        <begin position="180"/>
        <end position="198"/>
    </location>
</feature>
<dbReference type="PANTHER" id="PTHR40074:SF2">
    <property type="entry name" value="O-ACETYLTRANSFERASE WECH"/>
    <property type="match status" value="1"/>
</dbReference>
<comment type="subcellular location">
    <subcellularLocation>
        <location evidence="1">Cell membrane</location>
        <topology evidence="1">Multi-pass membrane protein</topology>
    </subcellularLocation>
</comment>
<evidence type="ECO:0000256" key="1">
    <source>
        <dbReference type="ARBA" id="ARBA00004651"/>
    </source>
</evidence>
<dbReference type="EMBL" id="CAKJTG010000015">
    <property type="protein sequence ID" value="CAG9609007.1"/>
    <property type="molecule type" value="Genomic_DNA"/>
</dbReference>
<feature type="transmembrane region" description="Helical" evidence="7">
    <location>
        <begin position="274"/>
        <end position="292"/>
    </location>
</feature>
<feature type="transmembrane region" description="Helical" evidence="7">
    <location>
        <begin position="210"/>
        <end position="230"/>
    </location>
</feature>
<sequence>MKENVKEQIIYMDFLRVFAAFAVIVLHAAAPLLKKMAEGEMTLFMHGNLIDSATRWCVPIFFMISGALLLNSKREFDLTFFLKKRFDKILIPFLVFSVIYFYINNKGFDITQFILKFANNAIAGHLWFFYAMIAVYLFSPVLILFVKHSSQKINLFVLLVWFFFCSLFPFLNGIIPLLKINFFGPFGIYLGYFLLGYVLFTKDFSRMERLLIYVLGLLSYFITFYGTYYYTQEQGGTFFPIFYTYNSPNVLLMSIAIFIFFKYNCNFKMKNTKVLTKISSLTFGVYLIHPYFLGISMRNTHFNFLYNDHLLITIPLIGMTVFVICLILSYIISIIPIIKKVI</sequence>
<evidence type="ECO:0000256" key="5">
    <source>
        <dbReference type="ARBA" id="ARBA00022989"/>
    </source>
</evidence>
<dbReference type="AlphaFoldDB" id="A0A9C7GBA9"/>
<keyword evidence="3" id="KW-1003">Cell membrane</keyword>
<dbReference type="RefSeq" id="WP_230497249.1">
    <property type="nucleotide sequence ID" value="NZ_CAKJTG010000015.1"/>
</dbReference>
<comment type="caution">
    <text evidence="9">The sequence shown here is derived from an EMBL/GenBank/DDBJ whole genome shotgun (WGS) entry which is preliminary data.</text>
</comment>